<evidence type="ECO:0000313" key="2">
    <source>
        <dbReference type="EMBL" id="MCD1294758.1"/>
    </source>
</evidence>
<name>A0AAP2RCF0_9EURY</name>
<accession>A0AAP2RCF0</accession>
<keyword evidence="3" id="KW-1185">Reference proteome</keyword>
<evidence type="ECO:0000259" key="1">
    <source>
        <dbReference type="Pfam" id="PF03417"/>
    </source>
</evidence>
<dbReference type="InterPro" id="IPR047794">
    <property type="entry name" value="C45_proenzyme-like"/>
</dbReference>
<dbReference type="InterPro" id="IPR029055">
    <property type="entry name" value="Ntn_hydrolases_N"/>
</dbReference>
<dbReference type="AlphaFoldDB" id="A0AAP2RCF0"/>
<dbReference type="Gene3D" id="3.60.60.10">
    <property type="entry name" value="Penicillin V Acylase, Chain A"/>
    <property type="match status" value="1"/>
</dbReference>
<sequence length="332" mass="37661">MYHPRFKGDHYEFGMKCGRLLKKNNIDFFGLIDLSQEQLAFGTGSELILRKYFPEACQEIKGIADGLMYPYEKFSAWLMCVSVCLEKKGCTMFAFKKDDKVFFGRNNDLPPVFRKISNSSLYSPMNGHSFIANSSAFVIAEDGVNEKGLAAGMTFVCPKELKPGLNSMVFVRYILERCATVNEGIEALQSIPIAGAWHVILADRSGDIAHAECCADKIHIEKKDADASFVIASNNFLSDEMKQFENITDLYNSMDRYRTGYDALKKGFDSDSIQYARDILGGKYGFMCQYEKGLDFDTVWSSVYDLNEGRVYRAEGNPKNIQYKEDKRLKFT</sequence>
<proteinExistence type="predicted"/>
<gene>
    <name evidence="2" type="ORF">CUJ83_07070</name>
</gene>
<dbReference type="RefSeq" id="WP_255668407.1">
    <property type="nucleotide sequence ID" value="NZ_PGCK01000005.1"/>
</dbReference>
<dbReference type="PANTHER" id="PTHR34180:SF1">
    <property type="entry name" value="BETA-ALANYL-DOPAMINE_CARCININE HYDROLASE"/>
    <property type="match status" value="1"/>
</dbReference>
<dbReference type="EMBL" id="PGCK01000005">
    <property type="protein sequence ID" value="MCD1294758.1"/>
    <property type="molecule type" value="Genomic_DNA"/>
</dbReference>
<dbReference type="NCBIfam" id="NF040521">
    <property type="entry name" value="C45_proenzyme"/>
    <property type="match status" value="1"/>
</dbReference>
<feature type="domain" description="Peptidase C45 hydrolase" evidence="1">
    <location>
        <begin position="97"/>
        <end position="320"/>
    </location>
</feature>
<dbReference type="SUPFAM" id="SSF56235">
    <property type="entry name" value="N-terminal nucleophile aminohydrolases (Ntn hydrolases)"/>
    <property type="match status" value="1"/>
</dbReference>
<organism evidence="2 3">
    <name type="scientific">Methanooceanicella nereidis</name>
    <dbReference type="NCBI Taxonomy" id="2052831"/>
    <lineage>
        <taxon>Archaea</taxon>
        <taxon>Methanobacteriati</taxon>
        <taxon>Methanobacteriota</taxon>
        <taxon>Stenosarchaea group</taxon>
        <taxon>Methanomicrobia</taxon>
        <taxon>Methanocellales</taxon>
        <taxon>Methanocellaceae</taxon>
        <taxon>Methanooceanicella</taxon>
    </lineage>
</organism>
<dbReference type="InterPro" id="IPR005079">
    <property type="entry name" value="Peptidase_C45_hydrolase"/>
</dbReference>
<evidence type="ECO:0000313" key="3">
    <source>
        <dbReference type="Proteomes" id="UP001320159"/>
    </source>
</evidence>
<reference evidence="2 3" key="1">
    <citation type="submission" date="2017-11" db="EMBL/GenBank/DDBJ databases">
        <title>Isolation and Characterization of Family Methanocellaceae Species from Potential Methane Hydrate Area Offshore Southwestern Taiwan.</title>
        <authorList>
            <person name="Zhang W.-L."/>
            <person name="Chen W.-C."/>
            <person name="Lai M.-C."/>
            <person name="Chen S.-C."/>
        </authorList>
    </citation>
    <scope>NUCLEOTIDE SEQUENCE [LARGE SCALE GENOMIC DNA]</scope>
    <source>
        <strain evidence="2 3">CWC-04</strain>
    </source>
</reference>
<dbReference type="PANTHER" id="PTHR34180">
    <property type="entry name" value="PEPTIDASE C45"/>
    <property type="match status" value="1"/>
</dbReference>
<dbReference type="InterPro" id="IPR047801">
    <property type="entry name" value="Peptidase_C45"/>
</dbReference>
<dbReference type="Proteomes" id="UP001320159">
    <property type="component" value="Unassembled WGS sequence"/>
</dbReference>
<dbReference type="Pfam" id="PF03417">
    <property type="entry name" value="AAT"/>
    <property type="match status" value="1"/>
</dbReference>
<protein>
    <recommendedName>
        <fullName evidence="1">Peptidase C45 hydrolase domain-containing protein</fullName>
    </recommendedName>
</protein>
<comment type="caution">
    <text evidence="2">The sequence shown here is derived from an EMBL/GenBank/DDBJ whole genome shotgun (WGS) entry which is preliminary data.</text>
</comment>